<dbReference type="RefSeq" id="WP_055190348.1">
    <property type="nucleotide sequence ID" value="NZ_FPBS01000027.1"/>
</dbReference>
<protein>
    <submittedName>
        <fullName evidence="3">Uncharacterized protein</fullName>
    </submittedName>
</protein>
<name>A0A0P7I3I1_9RHOB</name>
<keyword evidence="2" id="KW-0812">Transmembrane</keyword>
<dbReference type="Proteomes" id="UP000050471">
    <property type="component" value="Unassembled WGS sequence"/>
</dbReference>
<gene>
    <name evidence="3" type="ORF">AKJ29_13990</name>
</gene>
<evidence type="ECO:0000256" key="1">
    <source>
        <dbReference type="SAM" id="MobiDB-lite"/>
    </source>
</evidence>
<keyword evidence="4" id="KW-1185">Reference proteome</keyword>
<comment type="caution">
    <text evidence="3">The sequence shown here is derived from an EMBL/GenBank/DDBJ whole genome shotgun (WGS) entry which is preliminary data.</text>
</comment>
<evidence type="ECO:0000313" key="4">
    <source>
        <dbReference type="Proteomes" id="UP000050471"/>
    </source>
</evidence>
<feature type="compositionally biased region" description="Polar residues" evidence="1">
    <location>
        <begin position="10"/>
        <end position="20"/>
    </location>
</feature>
<feature type="region of interest" description="Disordered" evidence="1">
    <location>
        <begin position="1"/>
        <end position="21"/>
    </location>
</feature>
<sequence>MVDKMATALPQANTEMSTDARQAGPSWAEAAVDWAVLMCGAAMLMIAVALSLAAPSQAVATEEVPPVGQAAPTARVS</sequence>
<feature type="transmembrane region" description="Helical" evidence="2">
    <location>
        <begin position="34"/>
        <end position="54"/>
    </location>
</feature>
<keyword evidence="2" id="KW-1133">Transmembrane helix</keyword>
<reference evidence="3 4" key="1">
    <citation type="submission" date="2015-09" db="EMBL/GenBank/DDBJ databases">
        <title>Draft genome sequence of Aliiroseovarius crassostreae CV919-312TSm, the causative agent of Roseovarius Oyster Disease (formerly Juvenile Oyster Disease).</title>
        <authorList>
            <person name="Kessner L."/>
            <person name="Spinard E."/>
            <person name="Nelson D."/>
        </authorList>
    </citation>
    <scope>NUCLEOTIDE SEQUENCE [LARGE SCALE GENOMIC DNA]</scope>
    <source>
        <strain evidence="3 4">CV919-312</strain>
    </source>
</reference>
<proteinExistence type="predicted"/>
<keyword evidence="2" id="KW-0472">Membrane</keyword>
<accession>A0A0P7I3I1</accession>
<dbReference type="AlphaFoldDB" id="A0A0P7I3I1"/>
<evidence type="ECO:0000256" key="2">
    <source>
        <dbReference type="SAM" id="Phobius"/>
    </source>
</evidence>
<dbReference type="EMBL" id="LKBA01000006">
    <property type="protein sequence ID" value="KPN63724.1"/>
    <property type="molecule type" value="Genomic_DNA"/>
</dbReference>
<organism evidence="3 4">
    <name type="scientific">Aliiroseovarius crassostreae</name>
    <dbReference type="NCBI Taxonomy" id="154981"/>
    <lineage>
        <taxon>Bacteria</taxon>
        <taxon>Pseudomonadati</taxon>
        <taxon>Pseudomonadota</taxon>
        <taxon>Alphaproteobacteria</taxon>
        <taxon>Rhodobacterales</taxon>
        <taxon>Paracoccaceae</taxon>
        <taxon>Aliiroseovarius</taxon>
    </lineage>
</organism>
<evidence type="ECO:0000313" key="3">
    <source>
        <dbReference type="EMBL" id="KPN63724.1"/>
    </source>
</evidence>